<dbReference type="Proteomes" id="UP000004528">
    <property type="component" value="Unassembled WGS sequence"/>
</dbReference>
<dbReference type="InterPro" id="IPR006523">
    <property type="entry name" value="RinA"/>
</dbReference>
<dbReference type="OrthoDB" id="2735906at2"/>
<evidence type="ECO:0000313" key="1">
    <source>
        <dbReference type="EMBL" id="EER75633.1"/>
    </source>
</evidence>
<keyword evidence="2" id="KW-1185">Reference proteome</keyword>
<evidence type="ECO:0000313" key="2">
    <source>
        <dbReference type="Proteomes" id="UP000004528"/>
    </source>
</evidence>
<name>C5R849_WEIPA</name>
<proteinExistence type="predicted"/>
<dbReference type="eggNOG" id="ENOG5030WQM">
    <property type="taxonomic scope" value="Bacteria"/>
</dbReference>
<gene>
    <name evidence="1" type="ORF">HMPREF0877_0144</name>
</gene>
<protein>
    <submittedName>
        <fullName evidence="1">Phage transcriptional regulator, RinA family</fullName>
    </submittedName>
</protein>
<reference evidence="1 2" key="1">
    <citation type="submission" date="2009-04" db="EMBL/GenBank/DDBJ databases">
        <authorList>
            <person name="Qin X."/>
            <person name="Bachman B."/>
            <person name="Battles P."/>
            <person name="Bell A."/>
            <person name="Bess C."/>
            <person name="Bickham C."/>
            <person name="Chaboub L."/>
            <person name="Chen D."/>
            <person name="Coyle M."/>
            <person name="Deiros D.R."/>
            <person name="Dinh H."/>
            <person name="Forbes L."/>
            <person name="Fowler G."/>
            <person name="Francisco L."/>
            <person name="Fu Q."/>
            <person name="Gubbala S."/>
            <person name="Hale W."/>
            <person name="Han Y."/>
            <person name="Hemphill L."/>
            <person name="Highlander S.K."/>
            <person name="Hirani K."/>
            <person name="Hogues M."/>
            <person name="Jackson L."/>
            <person name="Jakkamsetti A."/>
            <person name="Javaid M."/>
            <person name="Jiang H."/>
            <person name="Korchina V."/>
            <person name="Kovar C."/>
            <person name="Lara F."/>
            <person name="Lee S."/>
            <person name="Mata R."/>
            <person name="Mathew T."/>
            <person name="Moen C."/>
            <person name="Morales K."/>
            <person name="Munidasa M."/>
            <person name="Nazareth L."/>
            <person name="Ngo R."/>
            <person name="Nguyen L."/>
            <person name="Okwuonu G."/>
            <person name="Ongeri F."/>
            <person name="Patil S."/>
            <person name="Petrosino J."/>
            <person name="Pham C."/>
            <person name="Pham P."/>
            <person name="Pu L.-L."/>
            <person name="Puazo M."/>
            <person name="Raj R."/>
            <person name="Reid J."/>
            <person name="Rouhana J."/>
            <person name="Saada N."/>
            <person name="Shang Y."/>
            <person name="Simmons D."/>
            <person name="Thornton R."/>
            <person name="Warren J."/>
            <person name="Weissenberger G."/>
            <person name="Zhang J."/>
            <person name="Zhang L."/>
            <person name="Zhou C."/>
            <person name="Zhu D."/>
            <person name="Muzny D."/>
            <person name="Worley K."/>
            <person name="Gibbs R."/>
        </authorList>
    </citation>
    <scope>NUCLEOTIDE SEQUENCE [LARGE SCALE GENOMIC DNA]</scope>
    <source>
        <strain evidence="1 2">ATCC 33313</strain>
    </source>
</reference>
<dbReference type="NCBIfam" id="TIGR01636">
    <property type="entry name" value="phage_rinA"/>
    <property type="match status" value="1"/>
</dbReference>
<sequence length="138" mass="16315">MTSKETATVAAWLRRYPELDVEIKRTEFELMVKRNETDENIGGGRMQNNNTHAFESTVIKVADDKKLNTLTHNQKTIRRMVGRESDEMQTLINELYFKRHTQETMVSLAIKFGVSRALLFRQRNAFFKRLYKRLLTEE</sequence>
<dbReference type="STRING" id="585506.HMPREF0877_0144"/>
<dbReference type="HOGENOM" id="CLU_129884_1_0_9"/>
<accession>C5R849</accession>
<comment type="caution">
    <text evidence="1">The sequence shown here is derived from an EMBL/GenBank/DDBJ whole genome shotgun (WGS) entry which is preliminary data.</text>
</comment>
<dbReference type="RefSeq" id="WP_002829066.1">
    <property type="nucleotide sequence ID" value="NZ_GG697136.1"/>
</dbReference>
<dbReference type="AlphaFoldDB" id="C5R849"/>
<organism evidence="1 2">
    <name type="scientific">Weissella paramesenteroides ATCC 33313</name>
    <dbReference type="NCBI Taxonomy" id="585506"/>
    <lineage>
        <taxon>Bacteria</taxon>
        <taxon>Bacillati</taxon>
        <taxon>Bacillota</taxon>
        <taxon>Bacilli</taxon>
        <taxon>Lactobacillales</taxon>
        <taxon>Lactobacillaceae</taxon>
        <taxon>Weissella</taxon>
    </lineage>
</organism>
<dbReference type="EMBL" id="ACKU01000004">
    <property type="protein sequence ID" value="EER75633.1"/>
    <property type="molecule type" value="Genomic_DNA"/>
</dbReference>